<protein>
    <submittedName>
        <fullName evidence="1">Uncharacterized protein</fullName>
    </submittedName>
</protein>
<dbReference type="Proteomes" id="UP000010473">
    <property type="component" value="Chromosome"/>
</dbReference>
<dbReference type="AlphaFoldDB" id="K9XUD3"/>
<accession>K9XUD3</accession>
<dbReference type="KEGG" id="scs:Sta7437_2682"/>
<sequence length="77" mass="8620">MYGAIADYYTNTYFKNPDSKNGLFGIYSGLGLPTSSIYIQADGSQVMEFEGGNLTNRNGIITPFYNKKNGDRFFLLK</sequence>
<dbReference type="RefSeq" id="WP_015193878.1">
    <property type="nucleotide sequence ID" value="NC_019748.1"/>
</dbReference>
<proteinExistence type="predicted"/>
<dbReference type="STRING" id="111780.Sta7437_2682"/>
<gene>
    <name evidence="1" type="ordered locus">Sta7437_2682</name>
</gene>
<organism evidence="1 2">
    <name type="scientific">Stanieria cyanosphaera (strain ATCC 29371 / PCC 7437)</name>
    <dbReference type="NCBI Taxonomy" id="111780"/>
    <lineage>
        <taxon>Bacteria</taxon>
        <taxon>Bacillati</taxon>
        <taxon>Cyanobacteriota</taxon>
        <taxon>Cyanophyceae</taxon>
        <taxon>Pleurocapsales</taxon>
        <taxon>Dermocarpellaceae</taxon>
        <taxon>Stanieria</taxon>
    </lineage>
</organism>
<dbReference type="EMBL" id="CP003653">
    <property type="protein sequence ID" value="AFZ36210.1"/>
    <property type="molecule type" value="Genomic_DNA"/>
</dbReference>
<evidence type="ECO:0000313" key="1">
    <source>
        <dbReference type="EMBL" id="AFZ36210.1"/>
    </source>
</evidence>
<evidence type="ECO:0000313" key="2">
    <source>
        <dbReference type="Proteomes" id="UP000010473"/>
    </source>
</evidence>
<reference evidence="2" key="1">
    <citation type="journal article" date="2013" name="Proc. Natl. Acad. Sci. U.S.A.">
        <title>Improving the coverage of the cyanobacterial phylum using diversity-driven genome sequencing.</title>
        <authorList>
            <person name="Shih P.M."/>
            <person name="Wu D."/>
            <person name="Latifi A."/>
            <person name="Axen S.D."/>
            <person name="Fewer D.P."/>
            <person name="Talla E."/>
            <person name="Calteau A."/>
            <person name="Cai F."/>
            <person name="Tandeau de Marsac N."/>
            <person name="Rippka R."/>
            <person name="Herdman M."/>
            <person name="Sivonen K."/>
            <person name="Coursin T."/>
            <person name="Laurent T."/>
            <person name="Goodwin L."/>
            <person name="Nolan M."/>
            <person name="Davenport K.W."/>
            <person name="Han C.S."/>
            <person name="Rubin E.M."/>
            <person name="Eisen J.A."/>
            <person name="Woyke T."/>
            <person name="Gugger M."/>
            <person name="Kerfeld C.A."/>
        </authorList>
    </citation>
    <scope>NUCLEOTIDE SEQUENCE [LARGE SCALE GENOMIC DNA]</scope>
    <source>
        <strain evidence="2">ATCC 29371 / PCC 7437</strain>
    </source>
</reference>
<keyword evidence="2" id="KW-1185">Reference proteome</keyword>
<dbReference type="HOGENOM" id="CLU_2636296_0_0_3"/>
<name>K9XUD3_STAC7</name>